<evidence type="ECO:0000256" key="4">
    <source>
        <dbReference type="ARBA" id="ARBA00023242"/>
    </source>
</evidence>
<feature type="compositionally biased region" description="Basic and acidic residues" evidence="5">
    <location>
        <begin position="155"/>
        <end position="165"/>
    </location>
</feature>
<dbReference type="OrthoDB" id="757982at2759"/>
<keyword evidence="4" id="KW-0539">Nucleus</keyword>
<dbReference type="PANTHER" id="PTHR46245">
    <property type="entry name" value="B3 DOMAIN-CONTAINING PROTEIN OS07G0563300"/>
    <property type="match status" value="1"/>
</dbReference>
<feature type="region of interest" description="Disordered" evidence="5">
    <location>
        <begin position="120"/>
        <end position="170"/>
    </location>
</feature>
<organism evidence="7 8">
    <name type="scientific">Raphidocelis subcapitata</name>
    <dbReference type="NCBI Taxonomy" id="307507"/>
    <lineage>
        <taxon>Eukaryota</taxon>
        <taxon>Viridiplantae</taxon>
        <taxon>Chlorophyta</taxon>
        <taxon>core chlorophytes</taxon>
        <taxon>Chlorophyceae</taxon>
        <taxon>CS clade</taxon>
        <taxon>Sphaeropleales</taxon>
        <taxon>Selenastraceae</taxon>
        <taxon>Raphidocelis</taxon>
    </lineage>
</organism>
<gene>
    <name evidence="7" type="ORF">Rsub_01257</name>
</gene>
<evidence type="ECO:0000259" key="6">
    <source>
        <dbReference type="SMART" id="SM01019"/>
    </source>
</evidence>
<dbReference type="AlphaFoldDB" id="A0A2V0NPQ9"/>
<reference evidence="7 8" key="1">
    <citation type="journal article" date="2018" name="Sci. Rep.">
        <title>Raphidocelis subcapitata (=Pseudokirchneriella subcapitata) provides an insight into genome evolution and environmental adaptations in the Sphaeropleales.</title>
        <authorList>
            <person name="Suzuki S."/>
            <person name="Yamaguchi H."/>
            <person name="Nakajima N."/>
            <person name="Kawachi M."/>
        </authorList>
    </citation>
    <scope>NUCLEOTIDE SEQUENCE [LARGE SCALE GENOMIC DNA]</scope>
    <source>
        <strain evidence="7 8">NIES-35</strain>
    </source>
</reference>
<dbReference type="InterPro" id="IPR003340">
    <property type="entry name" value="B3_DNA-bd"/>
</dbReference>
<evidence type="ECO:0000256" key="2">
    <source>
        <dbReference type="ARBA" id="ARBA00023125"/>
    </source>
</evidence>
<dbReference type="InParanoid" id="A0A2V0NPQ9"/>
<keyword evidence="3" id="KW-0804">Transcription</keyword>
<comment type="caution">
    <text evidence="7">The sequence shown here is derived from an EMBL/GenBank/DDBJ whole genome shotgun (WGS) entry which is preliminary data.</text>
</comment>
<dbReference type="SUPFAM" id="SSF101936">
    <property type="entry name" value="DNA-binding pseudobarrel domain"/>
    <property type="match status" value="1"/>
</dbReference>
<dbReference type="STRING" id="307507.A0A2V0NPQ9"/>
<evidence type="ECO:0000313" key="7">
    <source>
        <dbReference type="EMBL" id="GBF88542.1"/>
    </source>
</evidence>
<dbReference type="InterPro" id="IPR015300">
    <property type="entry name" value="DNA-bd_pseudobarrel_sf"/>
</dbReference>
<evidence type="ECO:0000256" key="3">
    <source>
        <dbReference type="ARBA" id="ARBA00023163"/>
    </source>
</evidence>
<name>A0A2V0NPQ9_9CHLO</name>
<sequence>MAAEAETQAAAVLEQLQRVGAKMFFEKQLTSSDVSASGRVVVPKAVAETYFPRLDTPTGMTLSVEDADGDLHSLKWRFWINNQSRMYLLEGTAPLQHRYHLKMGDVLVFAQKDDRDKTIVLAGRPATRADAARKAAQRRPSPTPAGGSGKGGGKGSKDSQKAAKERSRRAALRRYGLAPEDVEPPADGVFRAAAAEGLADSPHAVSQVRAGRWLASINLTGEVYQAYFQTEAEAADAIALAGLSQPELTA</sequence>
<dbReference type="Pfam" id="PF02362">
    <property type="entry name" value="B3"/>
    <property type="match status" value="1"/>
</dbReference>
<keyword evidence="2" id="KW-0238">DNA-binding</keyword>
<evidence type="ECO:0000256" key="1">
    <source>
        <dbReference type="ARBA" id="ARBA00023015"/>
    </source>
</evidence>
<dbReference type="Gene3D" id="2.40.330.10">
    <property type="entry name" value="DNA-binding pseudobarrel domain"/>
    <property type="match status" value="1"/>
</dbReference>
<dbReference type="CDD" id="cd10017">
    <property type="entry name" value="B3_DNA"/>
    <property type="match status" value="1"/>
</dbReference>
<evidence type="ECO:0000313" key="8">
    <source>
        <dbReference type="Proteomes" id="UP000247498"/>
    </source>
</evidence>
<keyword evidence="1" id="KW-0805">Transcription regulation</keyword>
<accession>A0A2V0NPQ9</accession>
<dbReference type="GO" id="GO:0003677">
    <property type="term" value="F:DNA binding"/>
    <property type="evidence" value="ECO:0007669"/>
    <property type="project" value="UniProtKB-KW"/>
</dbReference>
<protein>
    <recommendedName>
        <fullName evidence="6">TF-B3 domain-containing protein</fullName>
    </recommendedName>
</protein>
<dbReference type="Proteomes" id="UP000247498">
    <property type="component" value="Unassembled WGS sequence"/>
</dbReference>
<feature type="domain" description="TF-B3" evidence="6">
    <location>
        <begin position="25"/>
        <end position="127"/>
    </location>
</feature>
<dbReference type="EMBL" id="BDRX01000005">
    <property type="protein sequence ID" value="GBF88542.1"/>
    <property type="molecule type" value="Genomic_DNA"/>
</dbReference>
<proteinExistence type="predicted"/>
<keyword evidence="8" id="KW-1185">Reference proteome</keyword>
<dbReference type="SMART" id="SM01019">
    <property type="entry name" value="B3"/>
    <property type="match status" value="1"/>
</dbReference>
<evidence type="ECO:0000256" key="5">
    <source>
        <dbReference type="SAM" id="MobiDB-lite"/>
    </source>
</evidence>